<protein>
    <submittedName>
        <fullName evidence="1">Uncharacterized protein</fullName>
    </submittedName>
</protein>
<dbReference type="PROSITE" id="PS51257">
    <property type="entry name" value="PROKAR_LIPOPROTEIN"/>
    <property type="match status" value="1"/>
</dbReference>
<reference evidence="1 2" key="1">
    <citation type="submission" date="2019-04" db="EMBL/GenBank/DDBJ databases">
        <title>Pedobacter sp. RP-3-15 sp. nov., isolated from Arctic soil.</title>
        <authorList>
            <person name="Dahal R.H."/>
            <person name="Kim D.-U."/>
        </authorList>
    </citation>
    <scope>NUCLEOTIDE SEQUENCE [LARGE SCALE GENOMIC DNA]</scope>
    <source>
        <strain evidence="1 2">RP-3-15</strain>
    </source>
</reference>
<dbReference type="EMBL" id="SWBQ01000001">
    <property type="protein sequence ID" value="TKC09340.1"/>
    <property type="molecule type" value="Genomic_DNA"/>
</dbReference>
<keyword evidence="2" id="KW-1185">Reference proteome</keyword>
<accession>A0A4U1CR08</accession>
<name>A0A4U1CR08_9SPHI</name>
<evidence type="ECO:0000313" key="2">
    <source>
        <dbReference type="Proteomes" id="UP000307244"/>
    </source>
</evidence>
<sequence length="185" mass="19316">MNIKISTLFTSAVALMIAFSSCSKIKEATQRDISISPAGVTFTVPIITSLNAGTTIGTVPVTMDLDALIKAQASKFGISNVKNVRITGVKIKLNDSDATNNFANLENLSATIKSNTSEVVVASVTGNADAEKSELTIPITGGNAELKSFVTASSFSYVLTGKARRVTTKPLSATATFTYTLTVGL</sequence>
<dbReference type="Proteomes" id="UP000307244">
    <property type="component" value="Unassembled WGS sequence"/>
</dbReference>
<dbReference type="AlphaFoldDB" id="A0A4U1CR08"/>
<gene>
    <name evidence="1" type="ORF">FA047_04400</name>
</gene>
<dbReference type="RefSeq" id="WP_136834751.1">
    <property type="nucleotide sequence ID" value="NZ_SWBQ01000001.1"/>
</dbReference>
<comment type="caution">
    <text evidence="1">The sequence shown here is derived from an EMBL/GenBank/DDBJ whole genome shotgun (WGS) entry which is preliminary data.</text>
</comment>
<organism evidence="1 2">
    <name type="scientific">Pedobacter frigoris</name>
    <dbReference type="NCBI Taxonomy" id="2571272"/>
    <lineage>
        <taxon>Bacteria</taxon>
        <taxon>Pseudomonadati</taxon>
        <taxon>Bacteroidota</taxon>
        <taxon>Sphingobacteriia</taxon>
        <taxon>Sphingobacteriales</taxon>
        <taxon>Sphingobacteriaceae</taxon>
        <taxon>Pedobacter</taxon>
    </lineage>
</organism>
<dbReference type="OrthoDB" id="766109at2"/>
<evidence type="ECO:0000313" key="1">
    <source>
        <dbReference type="EMBL" id="TKC09340.1"/>
    </source>
</evidence>
<proteinExistence type="predicted"/>